<dbReference type="Pfam" id="PF08700">
    <property type="entry name" value="VPS51_Exo84_N"/>
    <property type="match status" value="1"/>
</dbReference>
<organism evidence="9 10">
    <name type="scientific">Coilia grayii</name>
    <name type="common">Gray's grenadier anchovy</name>
    <dbReference type="NCBI Taxonomy" id="363190"/>
    <lineage>
        <taxon>Eukaryota</taxon>
        <taxon>Metazoa</taxon>
        <taxon>Chordata</taxon>
        <taxon>Craniata</taxon>
        <taxon>Vertebrata</taxon>
        <taxon>Euteleostomi</taxon>
        <taxon>Actinopterygii</taxon>
        <taxon>Neopterygii</taxon>
        <taxon>Teleostei</taxon>
        <taxon>Clupei</taxon>
        <taxon>Clupeiformes</taxon>
        <taxon>Clupeoidei</taxon>
        <taxon>Engraulidae</taxon>
        <taxon>Coilinae</taxon>
        <taxon>Coilia</taxon>
    </lineage>
</organism>
<gene>
    <name evidence="9" type="ORF">ACEWY4_003271</name>
</gene>
<evidence type="ECO:0000256" key="6">
    <source>
        <dbReference type="ARBA" id="ARBA00023034"/>
    </source>
</evidence>
<evidence type="ECO:0000256" key="1">
    <source>
        <dbReference type="ARBA" id="ARBA00004395"/>
    </source>
</evidence>
<dbReference type="Proteomes" id="UP001591681">
    <property type="component" value="Unassembled WGS sequence"/>
</dbReference>
<accession>A0ABD1KQS9</accession>
<evidence type="ECO:0000313" key="10">
    <source>
        <dbReference type="Proteomes" id="UP001591681"/>
    </source>
</evidence>
<reference evidence="9 10" key="1">
    <citation type="submission" date="2024-09" db="EMBL/GenBank/DDBJ databases">
        <title>A chromosome-level genome assembly of Gray's grenadier anchovy, Coilia grayii.</title>
        <authorList>
            <person name="Fu Z."/>
        </authorList>
    </citation>
    <scope>NUCLEOTIDE SEQUENCE [LARGE SCALE GENOMIC DNA]</scope>
    <source>
        <strain evidence="9">G4</strain>
        <tissue evidence="9">Muscle</tissue>
    </source>
</reference>
<comment type="similarity">
    <text evidence="2">Belongs to the COG1 family.</text>
</comment>
<dbReference type="EMBL" id="JBHFQA010000003">
    <property type="protein sequence ID" value="KAL2101510.1"/>
    <property type="molecule type" value="Genomic_DNA"/>
</dbReference>
<evidence type="ECO:0000256" key="3">
    <source>
        <dbReference type="ARBA" id="ARBA00020978"/>
    </source>
</evidence>
<keyword evidence="7" id="KW-0472">Membrane</keyword>
<feature type="compositionally biased region" description="Polar residues" evidence="8">
    <location>
        <begin position="569"/>
        <end position="578"/>
    </location>
</feature>
<feature type="compositionally biased region" description="Low complexity" evidence="8">
    <location>
        <begin position="553"/>
        <end position="566"/>
    </location>
</feature>
<dbReference type="InterPro" id="IPR033370">
    <property type="entry name" value="COG1"/>
</dbReference>
<dbReference type="AlphaFoldDB" id="A0ABD1KQS9"/>
<feature type="region of interest" description="Disordered" evidence="8">
    <location>
        <begin position="680"/>
        <end position="700"/>
    </location>
</feature>
<evidence type="ECO:0000256" key="7">
    <source>
        <dbReference type="ARBA" id="ARBA00023136"/>
    </source>
</evidence>
<feature type="region of interest" description="Disordered" evidence="8">
    <location>
        <begin position="455"/>
        <end position="474"/>
    </location>
</feature>
<feature type="compositionally biased region" description="Low complexity" evidence="8">
    <location>
        <begin position="579"/>
        <end position="594"/>
    </location>
</feature>
<keyword evidence="4" id="KW-0813">Transport</keyword>
<keyword evidence="5" id="KW-0653">Protein transport</keyword>
<comment type="caution">
    <text evidence="9">The sequence shown here is derived from an EMBL/GenBank/DDBJ whole genome shotgun (WGS) entry which is preliminary data.</text>
</comment>
<proteinExistence type="inferred from homology"/>
<protein>
    <recommendedName>
        <fullName evidence="3">Conserved oligomeric Golgi complex subunit 1</fullName>
    </recommendedName>
</protein>
<evidence type="ECO:0000256" key="8">
    <source>
        <dbReference type="SAM" id="MobiDB-lite"/>
    </source>
</evidence>
<sequence length="1027" mass="112445">MMAVVPAQSLRISEIKDPTVLFERYNTEEIRAIERRVRGEIEHKKEELRQMVGERYRDLIDAADTIGEMRQCSESVVKSIQNMYSYCNKLKQTKPSPQINNKEESQKQSQEKFYSMAAQIKLLLEIPERIWSAMESSQYLQATQLYLLCCHLHSQLHLEGGGPHYSPVLTRFPILVRQVAAAGHFRSTILLDSKSLLRGRAVSDQAITEALVSTMLLEDSSPRQALADFLLARKASIQQLLNQPQHGAGIKAQVCSLVELLVTTLYQAYAVFYVPPEGRLADTGLGCGLLFTTLENVTQATSAAKGKKVLHEDMSAGSWFKHLPPSVTDFQPTLRTLAQPIQSEQLRDTLQQWIDTCKEDIRCGVSSLLVFVRSLKGLASIRDGVWDLLSSDSINQHWASVCQRLLDKPLSLWDDLLQQLFLQRLQAISREGTEGISSSCRQLLSSALHDLEAQPSSASLPSSSSSSSSSAGGFGRGAQFESDVAAFLWSESAGDLQSDAAWVSVAQRGQRKQQKSGLSMKTQALTPCVQSFCSVLDAKLKAQLDDLQHYLPADKNNNSNGNGKDAVGSSANVSLPANTSVSSSSSSSSTSSSSAFNRFRDTGAVEETLREHCLSCVRDVLTSVRSELTSAQERCSSSGSPHASGPRRLGSVLFMARLCQSMGELCPSLRQCILGKHQVAAEAPGRGTPRQSRKLGKGGGAKAVEVSPAQAKWAQLKEELLSCSMEAYRIWSGALSKAVVESFSAALHSESAGAILGTATNWEELEIQEEAETGSSVVSKIRLPVQPSWYVQSLLFHLCLEVNRVGGHALPKVTLVELLKGCLEQVLGQYETLTQTCKSKDVGFLMTQNRALQLLFDVRYLSTTLGARLEEGKSSRSQQDPRVQEVCDSLEGYIDPFDLDVFTPHLNSNLNRVSQRTSVLLGLLAGSEKQFSSRGNAVNTQEPYNILPLASSQIRFGLLPLSMTNSRKAKSATRGTDITRPLVTPAATPAPEDSFRPGNLFRQLANQEEEPASSSLFKLGWLSSMSK</sequence>
<dbReference type="PANTHER" id="PTHR31658">
    <property type="entry name" value="CONSERVED OLIGOMERIC GOLGI COMPLEX SUBUNIT 1"/>
    <property type="match status" value="1"/>
</dbReference>
<feature type="region of interest" description="Disordered" evidence="8">
    <location>
        <begin position="552"/>
        <end position="597"/>
    </location>
</feature>
<dbReference type="GO" id="GO:0000139">
    <property type="term" value="C:Golgi membrane"/>
    <property type="evidence" value="ECO:0007669"/>
    <property type="project" value="UniProtKB-SubCell"/>
</dbReference>
<evidence type="ECO:0000256" key="2">
    <source>
        <dbReference type="ARBA" id="ARBA00006653"/>
    </source>
</evidence>
<comment type="subcellular location">
    <subcellularLocation>
        <location evidence="1">Golgi apparatus membrane</location>
        <topology evidence="1">Peripheral membrane protein</topology>
    </subcellularLocation>
</comment>
<name>A0ABD1KQS9_9TELE</name>
<evidence type="ECO:0000256" key="5">
    <source>
        <dbReference type="ARBA" id="ARBA00022927"/>
    </source>
</evidence>
<feature type="compositionally biased region" description="Low complexity" evidence="8">
    <location>
        <begin position="455"/>
        <end position="471"/>
    </location>
</feature>
<keyword evidence="6" id="KW-0333">Golgi apparatus</keyword>
<dbReference type="PANTHER" id="PTHR31658:SF0">
    <property type="entry name" value="CONSERVED OLIGOMERIC GOLGI COMPLEX SUBUNIT 1"/>
    <property type="match status" value="1"/>
</dbReference>
<evidence type="ECO:0000256" key="4">
    <source>
        <dbReference type="ARBA" id="ARBA00022448"/>
    </source>
</evidence>
<dbReference type="GO" id="GO:0015031">
    <property type="term" value="P:protein transport"/>
    <property type="evidence" value="ECO:0007669"/>
    <property type="project" value="UniProtKB-KW"/>
</dbReference>
<keyword evidence="10" id="KW-1185">Reference proteome</keyword>
<evidence type="ECO:0000313" key="9">
    <source>
        <dbReference type="EMBL" id="KAL2101510.1"/>
    </source>
</evidence>